<dbReference type="PANTHER" id="PTHR30468">
    <property type="entry name" value="ALPHA-KETOGLUTARATE-DEPENDENT SULFONATE DIOXYGENASE"/>
    <property type="match status" value="1"/>
</dbReference>
<dbReference type="GO" id="GO:0006790">
    <property type="term" value="P:sulfur compound metabolic process"/>
    <property type="evidence" value="ECO:0007669"/>
    <property type="project" value="TreeGrafter"/>
</dbReference>
<dbReference type="Pfam" id="PF02668">
    <property type="entry name" value="TauD"/>
    <property type="match status" value="1"/>
</dbReference>
<dbReference type="GO" id="GO:0000908">
    <property type="term" value="F:taurine dioxygenase activity"/>
    <property type="evidence" value="ECO:0007669"/>
    <property type="project" value="TreeGrafter"/>
</dbReference>
<sequence>MNVGDRPLHNSVGLELVGLDLDKDRAVETVRTAVHHHACALLRGQDLSPQQLRGISRKLGVPLPPYRPQYSLDGFPEIIQVGNLCKDGHVTTYLNRGGVEWHTDSPGSSHPPGYSILYCLESKIPDGGGETGFVSTVSGYRSVPDGLKAQISNVQVVHSFNTFNDRVSDYSESTVPGQQGALRERNKDTLDPIVQIHPATGELHLYVSHAMVKDVPGLDTDKSKDLIMSLVALATSEEKIYKHVWVPGDLIVLDNRICLHTPFPYAFDDYPRTCRLLHQIIVGGREQSTDPKMRTE</sequence>
<accession>A0A382JDU3</accession>
<evidence type="ECO:0000256" key="3">
    <source>
        <dbReference type="ARBA" id="ARBA00022964"/>
    </source>
</evidence>
<organism evidence="7">
    <name type="scientific">marine metagenome</name>
    <dbReference type="NCBI Taxonomy" id="408172"/>
    <lineage>
        <taxon>unclassified sequences</taxon>
        <taxon>metagenomes</taxon>
        <taxon>ecological metagenomes</taxon>
    </lineage>
</organism>
<dbReference type="GO" id="GO:0005737">
    <property type="term" value="C:cytoplasm"/>
    <property type="evidence" value="ECO:0007669"/>
    <property type="project" value="TreeGrafter"/>
</dbReference>
<evidence type="ECO:0000256" key="2">
    <source>
        <dbReference type="ARBA" id="ARBA00022723"/>
    </source>
</evidence>
<evidence type="ECO:0000256" key="5">
    <source>
        <dbReference type="ARBA" id="ARBA00023004"/>
    </source>
</evidence>
<keyword evidence="4" id="KW-0560">Oxidoreductase</keyword>
<evidence type="ECO:0000259" key="6">
    <source>
        <dbReference type="Pfam" id="PF02668"/>
    </source>
</evidence>
<comment type="similarity">
    <text evidence="1">Belongs to the TfdA dioxygenase family.</text>
</comment>
<name>A0A382JDU3_9ZZZZ</name>
<dbReference type="PANTHER" id="PTHR30468:SF1">
    <property type="entry name" value="ALPHA-KETOGLUTARATE-DEPENDENT SULFONATE DIOXYGENASE"/>
    <property type="match status" value="1"/>
</dbReference>
<gene>
    <name evidence="7" type="ORF">METZ01_LOCUS262376</name>
</gene>
<dbReference type="InterPro" id="IPR042098">
    <property type="entry name" value="TauD-like_sf"/>
</dbReference>
<evidence type="ECO:0000256" key="4">
    <source>
        <dbReference type="ARBA" id="ARBA00023002"/>
    </source>
</evidence>
<protein>
    <recommendedName>
        <fullName evidence="6">TauD/TfdA-like domain-containing protein</fullName>
    </recommendedName>
</protein>
<dbReference type="SUPFAM" id="SSF51197">
    <property type="entry name" value="Clavaminate synthase-like"/>
    <property type="match status" value="1"/>
</dbReference>
<dbReference type="InterPro" id="IPR003819">
    <property type="entry name" value="TauD/TfdA-like"/>
</dbReference>
<dbReference type="InterPro" id="IPR051323">
    <property type="entry name" value="AtsK-like"/>
</dbReference>
<keyword evidence="3" id="KW-0223">Dioxygenase</keyword>
<dbReference type="Gene3D" id="3.60.130.10">
    <property type="entry name" value="Clavaminate synthase-like"/>
    <property type="match status" value="1"/>
</dbReference>
<dbReference type="EMBL" id="UINC01073269">
    <property type="protein sequence ID" value="SVC09522.1"/>
    <property type="molecule type" value="Genomic_DNA"/>
</dbReference>
<evidence type="ECO:0000256" key="1">
    <source>
        <dbReference type="ARBA" id="ARBA00005896"/>
    </source>
</evidence>
<evidence type="ECO:0000313" key="7">
    <source>
        <dbReference type="EMBL" id="SVC09522.1"/>
    </source>
</evidence>
<dbReference type="GO" id="GO:0046872">
    <property type="term" value="F:metal ion binding"/>
    <property type="evidence" value="ECO:0007669"/>
    <property type="project" value="UniProtKB-KW"/>
</dbReference>
<feature type="domain" description="TauD/TfdA-like" evidence="6">
    <location>
        <begin position="5"/>
        <end position="272"/>
    </location>
</feature>
<keyword evidence="5" id="KW-0408">Iron</keyword>
<reference evidence="7" key="1">
    <citation type="submission" date="2018-05" db="EMBL/GenBank/DDBJ databases">
        <authorList>
            <person name="Lanie J.A."/>
            <person name="Ng W.-L."/>
            <person name="Kazmierczak K.M."/>
            <person name="Andrzejewski T.M."/>
            <person name="Davidsen T.M."/>
            <person name="Wayne K.J."/>
            <person name="Tettelin H."/>
            <person name="Glass J.I."/>
            <person name="Rusch D."/>
            <person name="Podicherti R."/>
            <person name="Tsui H.-C.T."/>
            <person name="Winkler M.E."/>
        </authorList>
    </citation>
    <scope>NUCLEOTIDE SEQUENCE</scope>
</reference>
<dbReference type="AlphaFoldDB" id="A0A382JDU3"/>
<keyword evidence="2" id="KW-0479">Metal-binding</keyword>
<proteinExistence type="inferred from homology"/>